<dbReference type="InterPro" id="IPR013824">
    <property type="entry name" value="Topo_IA_cen_sub1"/>
</dbReference>
<keyword evidence="6 13" id="KW-0413">Isomerase</keyword>
<comment type="caution">
    <text evidence="13">The sequence shown here is derived from an EMBL/GenBank/DDBJ whole genome shotgun (WGS) entry which is preliminary data.</text>
</comment>
<evidence type="ECO:0000256" key="10">
    <source>
        <dbReference type="ARBA" id="ARBA00032877"/>
    </source>
</evidence>
<dbReference type="InterPro" id="IPR000380">
    <property type="entry name" value="Topo_IA"/>
</dbReference>
<dbReference type="Pfam" id="PF01751">
    <property type="entry name" value="Toprim"/>
    <property type="match status" value="1"/>
</dbReference>
<reference evidence="13" key="1">
    <citation type="submission" date="2023-06" db="EMBL/GenBank/DDBJ databases">
        <authorList>
            <person name="Jiang Y."/>
            <person name="Liu Q."/>
        </authorList>
    </citation>
    <scope>NUCLEOTIDE SEQUENCE</scope>
    <source>
        <strain evidence="13">CGMCC 1.12090</strain>
    </source>
</reference>
<evidence type="ECO:0000313" key="14">
    <source>
        <dbReference type="Proteomes" id="UP001169027"/>
    </source>
</evidence>
<dbReference type="InterPro" id="IPR003601">
    <property type="entry name" value="Topo_IA_2"/>
</dbReference>
<evidence type="ECO:0000256" key="8">
    <source>
        <dbReference type="ARBA" id="ARBA00031985"/>
    </source>
</evidence>
<evidence type="ECO:0000256" key="11">
    <source>
        <dbReference type="SAM" id="MobiDB-lite"/>
    </source>
</evidence>
<accession>A0ABT8SBT7</accession>
<gene>
    <name evidence="13" type="ORF">Q2T77_29265</name>
</gene>
<feature type="region of interest" description="Disordered" evidence="11">
    <location>
        <begin position="475"/>
        <end position="507"/>
    </location>
</feature>
<evidence type="ECO:0000259" key="12">
    <source>
        <dbReference type="PROSITE" id="PS52039"/>
    </source>
</evidence>
<evidence type="ECO:0000256" key="6">
    <source>
        <dbReference type="ARBA" id="ARBA00023235"/>
    </source>
</evidence>
<dbReference type="Proteomes" id="UP001169027">
    <property type="component" value="Unassembled WGS sequence"/>
</dbReference>
<dbReference type="GO" id="GO:0016853">
    <property type="term" value="F:isomerase activity"/>
    <property type="evidence" value="ECO:0007669"/>
    <property type="project" value="UniProtKB-KW"/>
</dbReference>
<dbReference type="PRINTS" id="PR00417">
    <property type="entry name" value="PRTPISMRASEI"/>
</dbReference>
<evidence type="ECO:0000256" key="1">
    <source>
        <dbReference type="ARBA" id="ARBA00000213"/>
    </source>
</evidence>
<dbReference type="SMART" id="SM00437">
    <property type="entry name" value="TOP1Ac"/>
    <property type="match status" value="1"/>
</dbReference>
<organism evidence="13 14">
    <name type="scientific">Variovorax ginsengisoli</name>
    <dbReference type="NCBI Taxonomy" id="363844"/>
    <lineage>
        <taxon>Bacteria</taxon>
        <taxon>Pseudomonadati</taxon>
        <taxon>Pseudomonadota</taxon>
        <taxon>Betaproteobacteria</taxon>
        <taxon>Burkholderiales</taxon>
        <taxon>Comamonadaceae</taxon>
        <taxon>Variovorax</taxon>
    </lineage>
</organism>
<name>A0ABT8SBT7_9BURK</name>
<evidence type="ECO:0000256" key="4">
    <source>
        <dbReference type="ARBA" id="ARBA00023029"/>
    </source>
</evidence>
<comment type="catalytic activity">
    <reaction evidence="1">
        <text>ATP-independent breakage of single-stranded DNA, followed by passage and rejoining.</text>
        <dbReference type="EC" id="5.6.2.1"/>
    </reaction>
</comment>
<proteinExistence type="inferred from homology"/>
<dbReference type="PANTHER" id="PTHR11390:SF21">
    <property type="entry name" value="DNA TOPOISOMERASE 3-ALPHA"/>
    <property type="match status" value="1"/>
</dbReference>
<dbReference type="InterPro" id="IPR006171">
    <property type="entry name" value="TOPRIM_dom"/>
</dbReference>
<dbReference type="EC" id="5.6.2.1" evidence="3"/>
<dbReference type="Pfam" id="PF01131">
    <property type="entry name" value="Topoisom_bac"/>
    <property type="match status" value="1"/>
</dbReference>
<dbReference type="PROSITE" id="PS52039">
    <property type="entry name" value="TOPO_IA_2"/>
    <property type="match status" value="1"/>
</dbReference>
<dbReference type="InterPro" id="IPR003602">
    <property type="entry name" value="Topo_IA_DNA-bd_dom"/>
</dbReference>
<dbReference type="Gene3D" id="2.70.20.10">
    <property type="entry name" value="Topoisomerase I, domain 3"/>
    <property type="match status" value="1"/>
</dbReference>
<keyword evidence="5" id="KW-0238">DNA-binding</keyword>
<dbReference type="InterPro" id="IPR013497">
    <property type="entry name" value="Topo_IA_cen"/>
</dbReference>
<dbReference type="EMBL" id="JAUKVY010000027">
    <property type="protein sequence ID" value="MDO1536382.1"/>
    <property type="molecule type" value="Genomic_DNA"/>
</dbReference>
<dbReference type="InterPro" id="IPR013826">
    <property type="entry name" value="Topo_IA_cen_sub3"/>
</dbReference>
<evidence type="ECO:0000256" key="7">
    <source>
        <dbReference type="ARBA" id="ARBA00030003"/>
    </source>
</evidence>
<keyword evidence="4" id="KW-0799">Topoisomerase</keyword>
<feature type="compositionally biased region" description="Basic and acidic residues" evidence="11">
    <location>
        <begin position="496"/>
        <end position="507"/>
    </location>
</feature>
<keyword evidence="14" id="KW-1185">Reference proteome</keyword>
<evidence type="ECO:0000313" key="13">
    <source>
        <dbReference type="EMBL" id="MDO1536382.1"/>
    </source>
</evidence>
<dbReference type="RefSeq" id="WP_301814412.1">
    <property type="nucleotide sequence ID" value="NZ_JAUJZH010000027.1"/>
</dbReference>
<dbReference type="InterPro" id="IPR023405">
    <property type="entry name" value="Topo_IA_core_domain"/>
</dbReference>
<evidence type="ECO:0000256" key="2">
    <source>
        <dbReference type="ARBA" id="ARBA00009446"/>
    </source>
</evidence>
<dbReference type="SUPFAM" id="SSF56712">
    <property type="entry name" value="Prokaryotic type I DNA topoisomerase"/>
    <property type="match status" value="1"/>
</dbReference>
<comment type="similarity">
    <text evidence="2">Belongs to the type IA topoisomerase family.</text>
</comment>
<protein>
    <recommendedName>
        <fullName evidence="3">DNA topoisomerase</fullName>
        <ecNumber evidence="3">5.6.2.1</ecNumber>
    </recommendedName>
    <alternativeName>
        <fullName evidence="10">Omega-protein</fullName>
    </alternativeName>
    <alternativeName>
        <fullName evidence="9">Relaxing enzyme</fullName>
    </alternativeName>
    <alternativeName>
        <fullName evidence="7">Swivelase</fullName>
    </alternativeName>
    <alternativeName>
        <fullName evidence="8">Untwisting enzyme</fullName>
    </alternativeName>
</protein>
<dbReference type="PANTHER" id="PTHR11390">
    <property type="entry name" value="PROKARYOTIC DNA TOPOISOMERASE"/>
    <property type="match status" value="1"/>
</dbReference>
<feature type="domain" description="Topo IA-type catalytic" evidence="12">
    <location>
        <begin position="193"/>
        <end position="507"/>
    </location>
</feature>
<dbReference type="Gene3D" id="3.40.50.140">
    <property type="match status" value="1"/>
</dbReference>
<dbReference type="Gene3D" id="1.10.290.10">
    <property type="entry name" value="Topoisomerase I, domain 4"/>
    <property type="match status" value="1"/>
</dbReference>
<evidence type="ECO:0000256" key="3">
    <source>
        <dbReference type="ARBA" id="ARBA00012891"/>
    </source>
</evidence>
<evidence type="ECO:0000256" key="9">
    <source>
        <dbReference type="ARBA" id="ARBA00032235"/>
    </source>
</evidence>
<sequence>MAGEQVVWIAEKPSAAKDLVAGMKLAYGVSCTNESTAPRDGYFVISNGHLVLPLAGHLLTTARVSEYLSPEMAKLEEERVFDRYKDFLPVLPPKLITHPRTDEKKGAKGKSAGAGKPFGPYIVAKKFLRRGIKVMNAGDTDREGQLIVDELLEHFGIDPAGPNVFRVELVSNRAEDIAATLKKPFDRNGDPKWANRGEAARVRQYLDWVWGLNPSMAYQALLRKSNVGVGRVQTPVLEMVDARRRAIENFKPTDYFIPVITLRDGTVMRWHKREEAAGTPGFDLEGRIIDEQVAKQIVRAITGGLKGTCVQATAKEHSEKPPLPFSLGALQAEAARQHGMTLDEVTDAAQSLYKSKAISYVGTDCRFLPESMHADARKVMTQLAQLFPGQAQGAHMEIKGAAFNDTKLDEHFAIVPMGLPNSNASRNDQAVFRTIAKRFMAQFYPDYVYKQHSLVGRFGHDEFRASQKQEIRKGWKEVEADGESSGEAEAGAGGDGEVRGEVQRIRG</sequence>
<dbReference type="InterPro" id="IPR013825">
    <property type="entry name" value="Topo_IA_cen_sub2"/>
</dbReference>
<dbReference type="Gene3D" id="1.10.460.10">
    <property type="entry name" value="Topoisomerase I, domain 2"/>
    <property type="match status" value="1"/>
</dbReference>
<dbReference type="SMART" id="SM00436">
    <property type="entry name" value="TOP1Bc"/>
    <property type="match status" value="1"/>
</dbReference>
<evidence type="ECO:0000256" key="5">
    <source>
        <dbReference type="ARBA" id="ARBA00023125"/>
    </source>
</evidence>